<dbReference type="InterPro" id="IPR008503">
    <property type="entry name" value="Asp_endopeptidase"/>
</dbReference>
<feature type="domain" description="Retropepsin-like aspartic endopeptidase" evidence="1">
    <location>
        <begin position="17"/>
        <end position="147"/>
    </location>
</feature>
<evidence type="ECO:0000313" key="3">
    <source>
        <dbReference type="Proteomes" id="UP000321129"/>
    </source>
</evidence>
<dbReference type="InterPro" id="IPR021109">
    <property type="entry name" value="Peptidase_aspartic_dom_sf"/>
</dbReference>
<keyword evidence="2" id="KW-0645">Protease</keyword>
<comment type="caution">
    <text evidence="2">The sequence shown here is derived from an EMBL/GenBank/DDBJ whole genome shotgun (WGS) entry which is preliminary data.</text>
</comment>
<accession>A0A5C6UMG5</accession>
<evidence type="ECO:0000259" key="1">
    <source>
        <dbReference type="Pfam" id="PF05618"/>
    </source>
</evidence>
<dbReference type="EMBL" id="VOPY01000001">
    <property type="protein sequence ID" value="TXC73301.1"/>
    <property type="molecule type" value="Genomic_DNA"/>
</dbReference>
<dbReference type="GO" id="GO:0008233">
    <property type="term" value="F:peptidase activity"/>
    <property type="evidence" value="ECO:0007669"/>
    <property type="project" value="UniProtKB-KW"/>
</dbReference>
<reference evidence="2 3" key="1">
    <citation type="submission" date="2019-08" db="EMBL/GenBank/DDBJ databases">
        <title>Sphingorhabdus soil sp. nov., isolated from arctic soil.</title>
        <authorList>
            <person name="Liu Y."/>
        </authorList>
    </citation>
    <scope>NUCLEOTIDE SEQUENCE [LARGE SCALE GENOMIC DNA]</scope>
    <source>
        <strain evidence="2 3">D-2Q-5-6</strain>
    </source>
</reference>
<dbReference type="Proteomes" id="UP000321129">
    <property type="component" value="Unassembled WGS sequence"/>
</dbReference>
<dbReference type="AlphaFoldDB" id="A0A5C6UMG5"/>
<sequence>MTESKPAKRPAKPRIELGWAELVDLPDLGLLDLPAKIDSGARTSSLHATHIRIIGAGDDRRVSFRVRKGRTSKSRVFDMPLFENRIVRSSNGALEDRPVIRTPLVLGDITQLVEITLTHRGTMAFPMLVGRSTLKRHYLINCRRKYATRPIAHPYSMADKGL</sequence>
<dbReference type="Gene3D" id="2.40.70.10">
    <property type="entry name" value="Acid Proteases"/>
    <property type="match status" value="1"/>
</dbReference>
<evidence type="ECO:0000313" key="2">
    <source>
        <dbReference type="EMBL" id="TXC73301.1"/>
    </source>
</evidence>
<dbReference type="PANTHER" id="PTHR38037:SF2">
    <property type="entry name" value="ATP-DEPENDENT ZINC PROTEASE DOMAIN-CONTAINING PROTEIN-RELATED"/>
    <property type="match status" value="1"/>
</dbReference>
<dbReference type="PANTHER" id="PTHR38037">
    <property type="entry name" value="ZN_PROTEASE DOMAIN-CONTAINING PROTEIN"/>
    <property type="match status" value="1"/>
</dbReference>
<dbReference type="RefSeq" id="WP_147121139.1">
    <property type="nucleotide sequence ID" value="NZ_VOPY01000001.1"/>
</dbReference>
<gene>
    <name evidence="2" type="ORF">FSZ31_00605</name>
</gene>
<dbReference type="SUPFAM" id="SSF50630">
    <property type="entry name" value="Acid proteases"/>
    <property type="match status" value="1"/>
</dbReference>
<protein>
    <submittedName>
        <fullName evidence="2">ATP-dependent zinc protease</fullName>
    </submittedName>
</protein>
<organism evidence="2 3">
    <name type="scientific">Flavisphingopyxis soli</name>
    <dbReference type="NCBI Taxonomy" id="2601267"/>
    <lineage>
        <taxon>Bacteria</taxon>
        <taxon>Pseudomonadati</taxon>
        <taxon>Pseudomonadota</taxon>
        <taxon>Alphaproteobacteria</taxon>
        <taxon>Sphingomonadales</taxon>
        <taxon>Sphingopyxidaceae</taxon>
        <taxon>Flavisphingopyxis</taxon>
    </lineage>
</organism>
<dbReference type="OrthoDB" id="9782977at2"/>
<dbReference type="Pfam" id="PF05618">
    <property type="entry name" value="Zn_protease"/>
    <property type="match status" value="1"/>
</dbReference>
<proteinExistence type="predicted"/>
<keyword evidence="3" id="KW-1185">Reference proteome</keyword>
<dbReference type="GO" id="GO:0006508">
    <property type="term" value="P:proteolysis"/>
    <property type="evidence" value="ECO:0007669"/>
    <property type="project" value="UniProtKB-KW"/>
</dbReference>
<keyword evidence="2" id="KW-0378">Hydrolase</keyword>
<name>A0A5C6UMG5_9SPHN</name>